<dbReference type="Gene3D" id="3.40.710.10">
    <property type="entry name" value="DD-peptidase/beta-lactamase superfamily"/>
    <property type="match status" value="1"/>
</dbReference>
<dbReference type="InterPro" id="IPR001466">
    <property type="entry name" value="Beta-lactam-related"/>
</dbReference>
<organism evidence="3 4">
    <name type="scientific">Acinetobacter shaoyimingii</name>
    <dbReference type="NCBI Taxonomy" id="2715164"/>
    <lineage>
        <taxon>Bacteria</taxon>
        <taxon>Pseudomonadati</taxon>
        <taxon>Pseudomonadota</taxon>
        <taxon>Gammaproteobacteria</taxon>
        <taxon>Moraxellales</taxon>
        <taxon>Moraxellaceae</taxon>
        <taxon>Acinetobacter</taxon>
    </lineage>
</organism>
<feature type="region of interest" description="Disordered" evidence="1">
    <location>
        <begin position="226"/>
        <end position="251"/>
    </location>
</feature>
<dbReference type="AlphaFoldDB" id="A0A6G8RV01"/>
<dbReference type="KEGG" id="asha:G8E00_06945"/>
<feature type="domain" description="Beta-lactamase-related" evidence="2">
    <location>
        <begin position="35"/>
        <end position="393"/>
    </location>
</feature>
<evidence type="ECO:0000259" key="2">
    <source>
        <dbReference type="Pfam" id="PF00144"/>
    </source>
</evidence>
<proteinExistence type="predicted"/>
<dbReference type="InterPro" id="IPR012338">
    <property type="entry name" value="Beta-lactam/transpept-like"/>
</dbReference>
<evidence type="ECO:0000313" key="3">
    <source>
        <dbReference type="EMBL" id="QIO05707.1"/>
    </source>
</evidence>
<protein>
    <submittedName>
        <fullName evidence="3">Beta-lactamase family protein</fullName>
    </submittedName>
</protein>
<dbReference type="Pfam" id="PF00144">
    <property type="entry name" value="Beta-lactamase"/>
    <property type="match status" value="1"/>
</dbReference>
<dbReference type="InterPro" id="IPR052907">
    <property type="entry name" value="Beta-lactamase/esterase"/>
</dbReference>
<evidence type="ECO:0000313" key="4">
    <source>
        <dbReference type="Proteomes" id="UP000502297"/>
    </source>
</evidence>
<dbReference type="EMBL" id="CP049801">
    <property type="protein sequence ID" value="QIO05707.1"/>
    <property type="molecule type" value="Genomic_DNA"/>
</dbReference>
<feature type="compositionally biased region" description="Polar residues" evidence="1">
    <location>
        <begin position="229"/>
        <end position="247"/>
    </location>
</feature>
<dbReference type="PANTHER" id="PTHR43319:SF3">
    <property type="entry name" value="BETA-LACTAMASE-RELATED DOMAIN-CONTAINING PROTEIN"/>
    <property type="match status" value="1"/>
</dbReference>
<sequence>MNAIKEILFADQDHYHGHVDVRFQDVAKTFSRLQDHRAEQGGAALVVYFQGQKVVDIFTGKKSLDEDWAEDTLSICYSTGKGVIATLAHILVSEGILDYDSPISNYWPEFAQNGKAEMTLRHVLCHQSGLYDIRNNIDAAVEMADWAHMLKVMAQAKPRFKIGQDSAYQALTFGWLVGGILEKAAKQPLAWLMQRYLVDPLELDGAYFGVPQAQLSRVARPFKIKKAQQENQSSSEQKTKQVQSKAQSKPKFSISEKFIQWSGQNPQDFVDAMIPKKMRDFSFFSDQGIQAVIPAANGAFTVQSLAKIYAMLANKGQWQDQTLIQPETFKALSKVQSTRRDRVMPIPMNWRLGYHRVLSMGKRAPEGFGHIGYNGSGAWCDPARELSFAYTHNFAIGSITGDYRLWGLTQETLRCADAVLKGRKGWF</sequence>
<dbReference type="SUPFAM" id="SSF56601">
    <property type="entry name" value="beta-lactamase/transpeptidase-like"/>
    <property type="match status" value="1"/>
</dbReference>
<reference evidence="3 4" key="1">
    <citation type="submission" date="2020-03" db="EMBL/GenBank/DDBJ databases">
        <authorList>
            <person name="Zhu W."/>
        </authorList>
    </citation>
    <scope>NUCLEOTIDE SEQUENCE [LARGE SCALE GENOMIC DNA]</scope>
    <source>
        <strain evidence="3 4">323-1</strain>
    </source>
</reference>
<dbReference type="RefSeq" id="WP_166223041.1">
    <property type="nucleotide sequence ID" value="NZ_CP049801.1"/>
</dbReference>
<dbReference type="Proteomes" id="UP000502297">
    <property type="component" value="Chromosome"/>
</dbReference>
<dbReference type="PANTHER" id="PTHR43319">
    <property type="entry name" value="BETA-LACTAMASE-RELATED"/>
    <property type="match status" value="1"/>
</dbReference>
<name>A0A6G8RV01_9GAMM</name>
<keyword evidence="4" id="KW-1185">Reference proteome</keyword>
<accession>A0A6G8RV01</accession>
<gene>
    <name evidence="3" type="ORF">G8E00_06945</name>
</gene>
<evidence type="ECO:0000256" key="1">
    <source>
        <dbReference type="SAM" id="MobiDB-lite"/>
    </source>
</evidence>